<feature type="compositionally biased region" description="Low complexity" evidence="1">
    <location>
        <begin position="1"/>
        <end position="21"/>
    </location>
</feature>
<reference evidence="3" key="1">
    <citation type="submission" date="2016-07" db="EMBL/GenBank/DDBJ databases">
        <title>Sequence Frankia sp. strain CcI1.17.</title>
        <authorList>
            <person name="Ghodhbane-Gtari F."/>
            <person name="Swanson E."/>
            <person name="Gueddou A."/>
            <person name="Morris K."/>
            <person name="Hezbri K."/>
            <person name="Ktari A."/>
            <person name="Nouioui I."/>
            <person name="Abebe-Akele F."/>
            <person name="Simpson S."/>
            <person name="Thomas K."/>
            <person name="Gtari M."/>
            <person name="Tisa L.S."/>
            <person name="Hurst S."/>
        </authorList>
    </citation>
    <scope>NUCLEOTIDE SEQUENCE [LARGE SCALE GENOMIC DNA]</scope>
    <source>
        <strain evidence="3">Cc1.17</strain>
    </source>
</reference>
<dbReference type="EMBL" id="MBLM01000014">
    <property type="protein sequence ID" value="OHV44946.1"/>
    <property type="molecule type" value="Genomic_DNA"/>
</dbReference>
<feature type="region of interest" description="Disordered" evidence="1">
    <location>
        <begin position="1"/>
        <end position="26"/>
    </location>
</feature>
<accession>A0A1S1RFR4</accession>
<sequence length="245" mass="25739">MRTAPTAAASTSGATRSGTPSPATEELGLWPDDYVLTAGPATAGFTGVPAEAPDIDQSVAATALAECLGVPPGDVRNEFDSASQGITFVNGSDRLVTIGSGAAVVSEEQVSRDRALLDNPRFAECSGKVETQVADDYFEGQLDYELASVEALPPPGGADSHLRMTWRISSGGRMVEMSADVLRFLVGRVEVAVTFTYAREAPSQERLQQIADQIAGKLRNQRPRSLEGRPREGGPAVHALGPLDG</sequence>
<keyword evidence="3" id="KW-1185">Reference proteome</keyword>
<evidence type="ECO:0000313" key="3">
    <source>
        <dbReference type="Proteomes" id="UP000179627"/>
    </source>
</evidence>
<dbReference type="Proteomes" id="UP000179627">
    <property type="component" value="Unassembled WGS sequence"/>
</dbReference>
<name>A0A1S1RFR4_9ACTN</name>
<organism evidence="2 3">
    <name type="scientific">Parafrankia colletiae</name>
    <dbReference type="NCBI Taxonomy" id="573497"/>
    <lineage>
        <taxon>Bacteria</taxon>
        <taxon>Bacillati</taxon>
        <taxon>Actinomycetota</taxon>
        <taxon>Actinomycetes</taxon>
        <taxon>Frankiales</taxon>
        <taxon>Frankiaceae</taxon>
        <taxon>Parafrankia</taxon>
    </lineage>
</organism>
<evidence type="ECO:0000313" key="2">
    <source>
        <dbReference type="EMBL" id="OHV44946.1"/>
    </source>
</evidence>
<feature type="region of interest" description="Disordered" evidence="1">
    <location>
        <begin position="217"/>
        <end position="245"/>
    </location>
</feature>
<gene>
    <name evidence="2" type="ORF">CC117_09570</name>
</gene>
<proteinExistence type="predicted"/>
<evidence type="ECO:0000256" key="1">
    <source>
        <dbReference type="SAM" id="MobiDB-lite"/>
    </source>
</evidence>
<protein>
    <recommendedName>
        <fullName evidence="4">PknH-like extracellular domain-containing protein</fullName>
    </recommendedName>
</protein>
<comment type="caution">
    <text evidence="2">The sequence shown here is derived from an EMBL/GenBank/DDBJ whole genome shotgun (WGS) entry which is preliminary data.</text>
</comment>
<dbReference type="AlphaFoldDB" id="A0A1S1RFR4"/>
<evidence type="ECO:0008006" key="4">
    <source>
        <dbReference type="Google" id="ProtNLM"/>
    </source>
</evidence>